<dbReference type="PROSITE" id="PS50297">
    <property type="entry name" value="ANK_REP_REGION"/>
    <property type="match status" value="1"/>
</dbReference>
<evidence type="ECO:0000259" key="5">
    <source>
        <dbReference type="PROSITE" id="PS50011"/>
    </source>
</evidence>
<dbReference type="Proteomes" id="UP000037460">
    <property type="component" value="Unassembled WGS sequence"/>
</dbReference>
<dbReference type="PANTHER" id="PTHR27001:SF931">
    <property type="entry name" value="OS11G0664100 PROTEIN"/>
    <property type="match status" value="1"/>
</dbReference>
<dbReference type="GO" id="GO:0005524">
    <property type="term" value="F:ATP binding"/>
    <property type="evidence" value="ECO:0007669"/>
    <property type="project" value="UniProtKB-UniRule"/>
</dbReference>
<dbReference type="Gene3D" id="3.30.200.20">
    <property type="entry name" value="Phosphorylase Kinase, domain 1"/>
    <property type="match status" value="1"/>
</dbReference>
<accession>A0A0M0JNM1</accession>
<evidence type="ECO:0000256" key="2">
    <source>
        <dbReference type="ARBA" id="ARBA00022840"/>
    </source>
</evidence>
<keyword evidence="2 4" id="KW-0067">ATP-binding</keyword>
<dbReference type="Pfam" id="PF12796">
    <property type="entry name" value="Ank_2"/>
    <property type="match status" value="1"/>
</dbReference>
<dbReference type="PROSITE" id="PS50088">
    <property type="entry name" value="ANK_REPEAT"/>
    <property type="match status" value="1"/>
</dbReference>
<keyword evidence="1 4" id="KW-0547">Nucleotide-binding</keyword>
<keyword evidence="7" id="KW-1185">Reference proteome</keyword>
<dbReference type="SMART" id="SM00248">
    <property type="entry name" value="ANK"/>
    <property type="match status" value="4"/>
</dbReference>
<dbReference type="PROSITE" id="PS00107">
    <property type="entry name" value="PROTEIN_KINASE_ATP"/>
    <property type="match status" value="1"/>
</dbReference>
<dbReference type="InterPro" id="IPR000719">
    <property type="entry name" value="Prot_kinase_dom"/>
</dbReference>
<feature type="binding site" evidence="4">
    <location>
        <position position="320"/>
    </location>
    <ligand>
        <name>ATP</name>
        <dbReference type="ChEBI" id="CHEBI:30616"/>
    </ligand>
</feature>
<organism evidence="6 7">
    <name type="scientific">Chrysochromulina tobinii</name>
    <dbReference type="NCBI Taxonomy" id="1460289"/>
    <lineage>
        <taxon>Eukaryota</taxon>
        <taxon>Haptista</taxon>
        <taxon>Haptophyta</taxon>
        <taxon>Prymnesiophyceae</taxon>
        <taxon>Prymnesiales</taxon>
        <taxon>Chrysochromulinaceae</taxon>
        <taxon>Chrysochromulina</taxon>
    </lineage>
</organism>
<dbReference type="Gene3D" id="1.25.40.20">
    <property type="entry name" value="Ankyrin repeat-containing domain"/>
    <property type="match status" value="2"/>
</dbReference>
<sequence length="875" mass="94872">MSDSMGKAVWEAARDGKEAELARLIDLGGSVNWRNPACLDGTALYISSEHGREGCVRLLLDSKAAVNATDVSLEPALLEPVPWDRGRVTSDGPGVLLQVDDVTALHRSASNGHLAVTKLLLEGGADPTLRTKFGSTALDCARSWGKSEVVALLSEPRGEVPPRLAVAQRGEALWRPPLRVVAPPLMAEGVPQFRAALPRAAAPRAVLPRAAEEHRRREDAKTALDAAMNSNDEAALQAALHAGQELALPVELLERGVLRLSELQEERREAEAMALAEVTIAYLAACTDNFAWATCGLGEGAFGRVYRGVDAESGARFAVKMLRDDIVDGRADAAVLAAMHRAAAQEVKVLSEFRHPHIVRLLAFAFEGAQRCLVYELLPGGSLDAAIRDDRRARELTWRTRVRIAACVAKALHYLHRGGGGFKCFHRDVKAANICLTADLSPQLIDCGLAKYVPAESGPQVSSGGRFGTPGYKCPRYEESGGYDDKSEAYSYGIVLLELITGEVQNHRRSLYTVFIEDEDEELEAAFDARAGEWPGPVKTELASMARECLDKYKKRCGLGAVLQRLVRLELAHCTPTVEEVHLAEARAELDRLRGAAQVATAASALQQRTCQVCYCECDLAAGVECSPPAGAAPHFLCNGCLAQYVGEQVANHTDANLRRFEQRGGVRCSHFIAPRAGQPVVAESCRAPVYTDAALAAHLPETTFALYFQAKAKVAEQRIHVEAARGFAAERAALEARIATLDLDERARQVRHHIVERILNPACPRCGQAFVDFDGCFALSCSRVGCSLPACGFCAYCLHDANGDAHAHVAECRHNIAPGRGVWASLEIFKEAQRRRCTRMIREYLATLDAASRARALRDCAQDLRGLGIAPNEI</sequence>
<dbReference type="OrthoDB" id="206587at2759"/>
<reference evidence="7" key="1">
    <citation type="journal article" date="2015" name="PLoS Genet.">
        <title>Genome Sequence and Transcriptome Analyses of Chrysochromulina tobin: Metabolic Tools for Enhanced Algal Fitness in the Prominent Order Prymnesiales (Haptophyceae).</title>
        <authorList>
            <person name="Hovde B.T."/>
            <person name="Deodato C.R."/>
            <person name="Hunsperger H.M."/>
            <person name="Ryken S.A."/>
            <person name="Yost W."/>
            <person name="Jha R.K."/>
            <person name="Patterson J."/>
            <person name="Monnat R.J. Jr."/>
            <person name="Barlow S.B."/>
            <person name="Starkenburg S.R."/>
            <person name="Cattolico R.A."/>
        </authorList>
    </citation>
    <scope>NUCLEOTIDE SEQUENCE</scope>
    <source>
        <strain evidence="7">CCMP291</strain>
    </source>
</reference>
<dbReference type="InterPro" id="IPR017441">
    <property type="entry name" value="Protein_kinase_ATP_BS"/>
</dbReference>
<dbReference type="AlphaFoldDB" id="A0A0M0JNM1"/>
<dbReference type="InterPro" id="IPR002110">
    <property type="entry name" value="Ankyrin_rpt"/>
</dbReference>
<proteinExistence type="predicted"/>
<evidence type="ECO:0000256" key="3">
    <source>
        <dbReference type="PROSITE-ProRule" id="PRU00023"/>
    </source>
</evidence>
<dbReference type="SMART" id="SM00220">
    <property type="entry name" value="S_TKc"/>
    <property type="match status" value="1"/>
</dbReference>
<evidence type="ECO:0000256" key="1">
    <source>
        <dbReference type="ARBA" id="ARBA00022741"/>
    </source>
</evidence>
<dbReference type="InterPro" id="IPR008271">
    <property type="entry name" value="Ser/Thr_kinase_AS"/>
</dbReference>
<keyword evidence="6" id="KW-0808">Transferase</keyword>
<dbReference type="InterPro" id="IPR036770">
    <property type="entry name" value="Ankyrin_rpt-contain_sf"/>
</dbReference>
<keyword evidence="3" id="KW-0040">ANK repeat</keyword>
<evidence type="ECO:0000313" key="7">
    <source>
        <dbReference type="Proteomes" id="UP000037460"/>
    </source>
</evidence>
<dbReference type="GO" id="GO:0004672">
    <property type="term" value="F:protein kinase activity"/>
    <property type="evidence" value="ECO:0007669"/>
    <property type="project" value="InterPro"/>
</dbReference>
<dbReference type="PROSITE" id="PS50011">
    <property type="entry name" value="PROTEIN_KINASE_DOM"/>
    <property type="match status" value="1"/>
</dbReference>
<dbReference type="InterPro" id="IPR011009">
    <property type="entry name" value="Kinase-like_dom_sf"/>
</dbReference>
<gene>
    <name evidence="6" type="ORF">Ctob_012274</name>
</gene>
<dbReference type="Pfam" id="PF00069">
    <property type="entry name" value="Pkinase"/>
    <property type="match status" value="1"/>
</dbReference>
<comment type="caution">
    <text evidence="6">The sequence shown here is derived from an EMBL/GenBank/DDBJ whole genome shotgun (WGS) entry which is preliminary data.</text>
</comment>
<dbReference type="SUPFAM" id="SSF56112">
    <property type="entry name" value="Protein kinase-like (PK-like)"/>
    <property type="match status" value="1"/>
</dbReference>
<keyword evidence="6" id="KW-0418">Kinase</keyword>
<dbReference type="Gene3D" id="1.10.510.10">
    <property type="entry name" value="Transferase(Phosphotransferase) domain 1"/>
    <property type="match status" value="1"/>
</dbReference>
<dbReference type="SUPFAM" id="SSF48403">
    <property type="entry name" value="Ankyrin repeat"/>
    <property type="match status" value="1"/>
</dbReference>
<dbReference type="GO" id="GO:0005886">
    <property type="term" value="C:plasma membrane"/>
    <property type="evidence" value="ECO:0007669"/>
    <property type="project" value="TreeGrafter"/>
</dbReference>
<dbReference type="PANTHER" id="PTHR27001">
    <property type="entry name" value="OS01G0253100 PROTEIN"/>
    <property type="match status" value="1"/>
</dbReference>
<dbReference type="EMBL" id="JWZX01002625">
    <property type="protein sequence ID" value="KOO28070.1"/>
    <property type="molecule type" value="Genomic_DNA"/>
</dbReference>
<dbReference type="PROSITE" id="PS00108">
    <property type="entry name" value="PROTEIN_KINASE_ST"/>
    <property type="match status" value="1"/>
</dbReference>
<name>A0A0M0JNM1_9EUKA</name>
<evidence type="ECO:0000256" key="4">
    <source>
        <dbReference type="PROSITE-ProRule" id="PRU10141"/>
    </source>
</evidence>
<feature type="domain" description="Protein kinase" evidence="5">
    <location>
        <begin position="291"/>
        <end position="569"/>
    </location>
</feature>
<protein>
    <submittedName>
        <fullName evidence="6">Kinase family protein</fullName>
    </submittedName>
</protein>
<feature type="repeat" description="ANK" evidence="3">
    <location>
        <begin position="100"/>
        <end position="132"/>
    </location>
</feature>
<evidence type="ECO:0000313" key="6">
    <source>
        <dbReference type="EMBL" id="KOO28070.1"/>
    </source>
</evidence>